<organism evidence="3">
    <name type="scientific">Oppiella nova</name>
    <dbReference type="NCBI Taxonomy" id="334625"/>
    <lineage>
        <taxon>Eukaryota</taxon>
        <taxon>Metazoa</taxon>
        <taxon>Ecdysozoa</taxon>
        <taxon>Arthropoda</taxon>
        <taxon>Chelicerata</taxon>
        <taxon>Arachnida</taxon>
        <taxon>Acari</taxon>
        <taxon>Acariformes</taxon>
        <taxon>Sarcoptiformes</taxon>
        <taxon>Oribatida</taxon>
        <taxon>Brachypylina</taxon>
        <taxon>Oppioidea</taxon>
        <taxon>Oppiidae</taxon>
        <taxon>Oppiella</taxon>
    </lineage>
</organism>
<dbReference type="Pfam" id="PF10241">
    <property type="entry name" value="KxDL"/>
    <property type="match status" value="1"/>
</dbReference>
<dbReference type="GO" id="GO:0099078">
    <property type="term" value="C:BORC complex"/>
    <property type="evidence" value="ECO:0007669"/>
    <property type="project" value="TreeGrafter"/>
</dbReference>
<protein>
    <recommendedName>
        <fullName evidence="2">KxDL domain-containing protein</fullName>
    </recommendedName>
</protein>
<keyword evidence="4" id="KW-1185">Reference proteome</keyword>
<dbReference type="InterPro" id="IPR039843">
    <property type="entry name" value="KXD1-like"/>
</dbReference>
<dbReference type="PANTHER" id="PTHR13511">
    <property type="entry name" value="KXDL MOTIF-CONTAINING PROTEIN 1"/>
    <property type="match status" value="1"/>
</dbReference>
<evidence type="ECO:0000313" key="3">
    <source>
        <dbReference type="EMBL" id="CAD7639765.1"/>
    </source>
</evidence>
<sequence>MTDASDDKVKTELSVAVTSSPMTASDSLMAVVSNLVDERHVMQMIDSQTNMLARFEKSNEMLVNVNALAVIRFDAANRDLKRYTQQLCDLQKDLDSVYHRIKFLRLKLAQQYPQAFKACGNVFNPLDEEEETTEDMKGIQLNDSHMQTTSKWSRDILIAAIIT</sequence>
<accession>A0A7R9QD33</accession>
<reference evidence="3" key="1">
    <citation type="submission" date="2020-11" db="EMBL/GenBank/DDBJ databases">
        <authorList>
            <person name="Tran Van P."/>
        </authorList>
    </citation>
    <scope>NUCLEOTIDE SEQUENCE</scope>
</reference>
<dbReference type="AlphaFoldDB" id="A0A7R9QD33"/>
<dbReference type="OrthoDB" id="10258877at2759"/>
<gene>
    <name evidence="3" type="ORF">ONB1V03_LOCUS2189</name>
</gene>
<comment type="similarity">
    <text evidence="1">Belongs to the KXD1 family.</text>
</comment>
<evidence type="ECO:0000259" key="2">
    <source>
        <dbReference type="Pfam" id="PF10241"/>
    </source>
</evidence>
<dbReference type="GO" id="GO:0032418">
    <property type="term" value="P:lysosome localization"/>
    <property type="evidence" value="ECO:0007669"/>
    <property type="project" value="TreeGrafter"/>
</dbReference>
<dbReference type="EMBL" id="CAJPVJ010000473">
    <property type="protein sequence ID" value="CAG2162597.1"/>
    <property type="molecule type" value="Genomic_DNA"/>
</dbReference>
<proteinExistence type="inferred from homology"/>
<evidence type="ECO:0000313" key="4">
    <source>
        <dbReference type="Proteomes" id="UP000728032"/>
    </source>
</evidence>
<evidence type="ECO:0000256" key="1">
    <source>
        <dbReference type="ARBA" id="ARBA00005913"/>
    </source>
</evidence>
<dbReference type="EMBL" id="OC915298">
    <property type="protein sequence ID" value="CAD7639765.1"/>
    <property type="molecule type" value="Genomic_DNA"/>
</dbReference>
<dbReference type="Proteomes" id="UP000728032">
    <property type="component" value="Unassembled WGS sequence"/>
</dbReference>
<name>A0A7R9QD33_9ACAR</name>
<dbReference type="PANTHER" id="PTHR13511:SF0">
    <property type="entry name" value="KXDL MOTIF-CONTAINING PROTEIN 1"/>
    <property type="match status" value="1"/>
</dbReference>
<feature type="domain" description="KxDL" evidence="2">
    <location>
        <begin position="33"/>
        <end position="116"/>
    </location>
</feature>
<dbReference type="InterPro" id="IPR019371">
    <property type="entry name" value="KxDL_dom"/>
</dbReference>